<dbReference type="Gene3D" id="1.25.40.20">
    <property type="entry name" value="Ankyrin repeat-containing domain"/>
    <property type="match status" value="1"/>
</dbReference>
<dbReference type="PROSITE" id="PS50297">
    <property type="entry name" value="ANK_REP_REGION"/>
    <property type="match status" value="3"/>
</dbReference>
<dbReference type="Pfam" id="PF12796">
    <property type="entry name" value="Ank_2"/>
    <property type="match status" value="2"/>
</dbReference>
<comment type="caution">
    <text evidence="4">The sequence shown here is derived from an EMBL/GenBank/DDBJ whole genome shotgun (WGS) entry which is preliminary data.</text>
</comment>
<dbReference type="InterPro" id="IPR036770">
    <property type="entry name" value="Ankyrin_rpt-contain_sf"/>
</dbReference>
<feature type="repeat" description="ANK" evidence="3">
    <location>
        <begin position="198"/>
        <end position="231"/>
    </location>
</feature>
<keyword evidence="1" id="KW-0677">Repeat</keyword>
<dbReference type="SMART" id="SM00248">
    <property type="entry name" value="ANK"/>
    <property type="match status" value="6"/>
</dbReference>
<dbReference type="SUPFAM" id="SSF48403">
    <property type="entry name" value="Ankyrin repeat"/>
    <property type="match status" value="1"/>
</dbReference>
<dbReference type="PANTHER" id="PTHR24173:SF74">
    <property type="entry name" value="ANKYRIN REPEAT DOMAIN-CONTAINING PROTEIN 16"/>
    <property type="match status" value="1"/>
</dbReference>
<name>A0AAD7UQ72_9STRA</name>
<evidence type="ECO:0000256" key="2">
    <source>
        <dbReference type="ARBA" id="ARBA00023043"/>
    </source>
</evidence>
<evidence type="ECO:0000313" key="5">
    <source>
        <dbReference type="Proteomes" id="UP001230188"/>
    </source>
</evidence>
<dbReference type="PROSITE" id="PS50088">
    <property type="entry name" value="ANK_REPEAT"/>
    <property type="match status" value="5"/>
</dbReference>
<gene>
    <name evidence="4" type="ORF">CTAYLR_000868</name>
</gene>
<dbReference type="PRINTS" id="PR01415">
    <property type="entry name" value="ANKYRIN"/>
</dbReference>
<keyword evidence="2 3" id="KW-0040">ANK repeat</keyword>
<dbReference type="InterPro" id="IPR002110">
    <property type="entry name" value="Ankyrin_rpt"/>
</dbReference>
<accession>A0AAD7UQ72</accession>
<reference evidence="4" key="1">
    <citation type="submission" date="2023-01" db="EMBL/GenBank/DDBJ databases">
        <title>Metagenome sequencing of chrysophaentin producing Chrysophaeum taylorii.</title>
        <authorList>
            <person name="Davison J."/>
            <person name="Bewley C."/>
        </authorList>
    </citation>
    <scope>NUCLEOTIDE SEQUENCE</scope>
    <source>
        <strain evidence="4">NIES-1699</strain>
    </source>
</reference>
<evidence type="ECO:0000256" key="3">
    <source>
        <dbReference type="PROSITE-ProRule" id="PRU00023"/>
    </source>
</evidence>
<sequence>MAAVVSPEDQERVRLRAAAAFTSPLCVQRDELALKFYTACFDGNIEEVKRIVIDGPVDQLDINRVIHGGTAFAAAVQNSHLDVVKYLAALGADMEIPIHDGATPIFIACYRGNMEIVRFLCSQMVNLEKPNANGNTPFAIATQHRRLDIAEVLLQHGVNIAPVNKKGSTPFFFACQEGNIDVVKFLVRNGADTSIGKNGISPFHMSCYRGHLDVVTYLVVEVDVDPHAVDGSGRTPLEVARRELFLREILDIPRRRAGKEEVIRFLEQLDADKQREVDPLPLCAGPNGSCSDAGCVVS</sequence>
<feature type="repeat" description="ANK" evidence="3">
    <location>
        <begin position="67"/>
        <end position="99"/>
    </location>
</feature>
<feature type="repeat" description="ANK" evidence="3">
    <location>
        <begin position="100"/>
        <end position="132"/>
    </location>
</feature>
<dbReference type="AlphaFoldDB" id="A0AAD7UQ72"/>
<evidence type="ECO:0008006" key="6">
    <source>
        <dbReference type="Google" id="ProtNLM"/>
    </source>
</evidence>
<organism evidence="4 5">
    <name type="scientific">Chrysophaeum taylorii</name>
    <dbReference type="NCBI Taxonomy" id="2483200"/>
    <lineage>
        <taxon>Eukaryota</taxon>
        <taxon>Sar</taxon>
        <taxon>Stramenopiles</taxon>
        <taxon>Ochrophyta</taxon>
        <taxon>Pelagophyceae</taxon>
        <taxon>Pelagomonadales</taxon>
        <taxon>Pelagomonadaceae</taxon>
        <taxon>Chrysophaeum</taxon>
    </lineage>
</organism>
<dbReference type="Proteomes" id="UP001230188">
    <property type="component" value="Unassembled WGS sequence"/>
</dbReference>
<evidence type="ECO:0000313" key="4">
    <source>
        <dbReference type="EMBL" id="KAJ8614551.1"/>
    </source>
</evidence>
<dbReference type="EMBL" id="JAQMWT010000005">
    <property type="protein sequence ID" value="KAJ8614551.1"/>
    <property type="molecule type" value="Genomic_DNA"/>
</dbReference>
<dbReference type="PANTHER" id="PTHR24173">
    <property type="entry name" value="ANKYRIN REPEAT CONTAINING"/>
    <property type="match status" value="1"/>
</dbReference>
<feature type="repeat" description="ANK" evidence="3">
    <location>
        <begin position="166"/>
        <end position="198"/>
    </location>
</feature>
<feature type="repeat" description="ANK" evidence="3">
    <location>
        <begin position="133"/>
        <end position="165"/>
    </location>
</feature>
<protein>
    <recommendedName>
        <fullName evidence="6">Ankyrin repeat protein</fullName>
    </recommendedName>
</protein>
<evidence type="ECO:0000256" key="1">
    <source>
        <dbReference type="ARBA" id="ARBA00022737"/>
    </source>
</evidence>
<keyword evidence="5" id="KW-1185">Reference proteome</keyword>
<proteinExistence type="predicted"/>